<dbReference type="VEuPathDB" id="FungiDB:CPUR_05790"/>
<dbReference type="GO" id="GO:0010106">
    <property type="term" value="P:cellular response to iron ion starvation"/>
    <property type="evidence" value="ECO:0007669"/>
    <property type="project" value="InterPro"/>
</dbReference>
<dbReference type="InterPro" id="IPR014842">
    <property type="entry name" value="AFT"/>
</dbReference>
<dbReference type="GO" id="GO:0045944">
    <property type="term" value="P:positive regulation of transcription by RNA polymerase II"/>
    <property type="evidence" value="ECO:0007669"/>
    <property type="project" value="InterPro"/>
</dbReference>
<feature type="compositionally biased region" description="Polar residues" evidence="1">
    <location>
        <begin position="1"/>
        <end position="39"/>
    </location>
</feature>
<dbReference type="EMBL" id="CAGA01000036">
    <property type="protein sequence ID" value="CCE31933.1"/>
    <property type="molecule type" value="Genomic_DNA"/>
</dbReference>
<dbReference type="GO" id="GO:0000981">
    <property type="term" value="F:DNA-binding transcription factor activity, RNA polymerase II-specific"/>
    <property type="evidence" value="ECO:0007669"/>
    <property type="project" value="InterPro"/>
</dbReference>
<accession>M1WD16</accession>
<dbReference type="PhylomeDB" id="M1WD16"/>
<dbReference type="eggNOG" id="ENOG502S9FG">
    <property type="taxonomic scope" value="Eukaryota"/>
</dbReference>
<organism evidence="2 3">
    <name type="scientific">Claviceps purpurea (strain 20.1)</name>
    <name type="common">Ergot fungus</name>
    <name type="synonym">Sphacelia segetum</name>
    <dbReference type="NCBI Taxonomy" id="1111077"/>
    <lineage>
        <taxon>Eukaryota</taxon>
        <taxon>Fungi</taxon>
        <taxon>Dikarya</taxon>
        <taxon>Ascomycota</taxon>
        <taxon>Pezizomycotina</taxon>
        <taxon>Sordariomycetes</taxon>
        <taxon>Hypocreomycetidae</taxon>
        <taxon>Hypocreales</taxon>
        <taxon>Clavicipitaceae</taxon>
        <taxon>Claviceps</taxon>
    </lineage>
</organism>
<protein>
    <recommendedName>
        <fullName evidence="4">FAR1 domain-containing protein</fullName>
    </recommendedName>
</protein>
<evidence type="ECO:0000313" key="2">
    <source>
        <dbReference type="EMBL" id="CCE31933.1"/>
    </source>
</evidence>
<evidence type="ECO:0000313" key="3">
    <source>
        <dbReference type="Proteomes" id="UP000016801"/>
    </source>
</evidence>
<dbReference type="InterPro" id="IPR052579">
    <property type="entry name" value="Zinc_finger_SWIM"/>
</dbReference>
<feature type="region of interest" description="Disordered" evidence="1">
    <location>
        <begin position="1"/>
        <end position="58"/>
    </location>
</feature>
<keyword evidence="3" id="KW-1185">Reference proteome</keyword>
<evidence type="ECO:0000256" key="1">
    <source>
        <dbReference type="SAM" id="MobiDB-lite"/>
    </source>
</evidence>
<dbReference type="Proteomes" id="UP000016801">
    <property type="component" value="Unassembled WGS sequence"/>
</dbReference>
<dbReference type="PANTHER" id="PTHR31569">
    <property type="entry name" value="SWIM-TYPE DOMAIN-CONTAINING PROTEIN"/>
    <property type="match status" value="1"/>
</dbReference>
<evidence type="ECO:0008006" key="4">
    <source>
        <dbReference type="Google" id="ProtNLM"/>
    </source>
</evidence>
<dbReference type="HOGENOM" id="CLU_096856_0_0_1"/>
<gene>
    <name evidence="2" type="ORF">CPUR_05790</name>
</gene>
<dbReference type="PANTHER" id="PTHR31569:SF4">
    <property type="entry name" value="SWIM-TYPE DOMAIN-CONTAINING PROTEIN"/>
    <property type="match status" value="1"/>
</dbReference>
<proteinExistence type="predicted"/>
<dbReference type="Pfam" id="PF08731">
    <property type="entry name" value="AFT"/>
    <property type="match status" value="1"/>
</dbReference>
<comment type="caution">
    <text evidence="2">The sequence shown here is derived from an EMBL/GenBank/DDBJ whole genome shotgun (WGS) entry which is preliminary data.</text>
</comment>
<sequence length="231" mass="25341">MSLSPSSELPVNPSSELPVNPSSELPANPSSELPANSLITPDGAALDEHDGGQIQDLPPSVQFDTLDELFAFLQQWALQNGMAFAKDSLSNYRMIDGQLSATYVRIRCDRGSQRPSVATGVRRSSTRLIGCPFRVRASRTKRFNDKWVYAVVNGRHNHGLSLHPVDHPVHRRRTAAQREAIRQISAIQGVPAGAVADLLRIQYPEALVTAKDIDNERQLARREALAQSTGS</sequence>
<name>M1WD16_CLAP2</name>
<dbReference type="OrthoDB" id="4953097at2759"/>
<dbReference type="AlphaFoldDB" id="M1WD16"/>
<reference evidence="2 3" key="1">
    <citation type="journal article" date="2013" name="PLoS Genet.">
        <title>Plant-symbiotic fungi as chemical engineers: Multi-genome analysis of the Clavicipitaceae reveals dynamics of alkaloid loci.</title>
        <authorList>
            <person name="Schardl C.L."/>
            <person name="Young C.A."/>
            <person name="Hesse U."/>
            <person name="Amyotte S.G."/>
            <person name="Andreeva K."/>
            <person name="Calie P.J."/>
            <person name="Fleetwood D.J."/>
            <person name="Haws D.C."/>
            <person name="Moore N."/>
            <person name="Oeser B."/>
            <person name="Panaccione D.G."/>
            <person name="Schweri K.K."/>
            <person name="Voisey C.R."/>
            <person name="Farman M.L."/>
            <person name="Jaromczyk J.W."/>
            <person name="Roe B.A."/>
            <person name="O'Sullivan D.M."/>
            <person name="Scott B."/>
            <person name="Tudzynski P."/>
            <person name="An Z."/>
            <person name="Arnaoudova E.G."/>
            <person name="Bullock C.T."/>
            <person name="Charlton N.D."/>
            <person name="Chen L."/>
            <person name="Cox M."/>
            <person name="Dinkins R.D."/>
            <person name="Florea S."/>
            <person name="Glenn A.E."/>
            <person name="Gordon A."/>
            <person name="Gueldener U."/>
            <person name="Harris D.R."/>
            <person name="Hollin W."/>
            <person name="Jaromczyk J."/>
            <person name="Johnson R.D."/>
            <person name="Khan A.K."/>
            <person name="Leistner E."/>
            <person name="Leuchtmann A."/>
            <person name="Li C."/>
            <person name="Liu J."/>
            <person name="Liu J."/>
            <person name="Liu M."/>
            <person name="Mace W."/>
            <person name="Machado C."/>
            <person name="Nagabhyru P."/>
            <person name="Pan J."/>
            <person name="Schmid J."/>
            <person name="Sugawara K."/>
            <person name="Steiner U."/>
            <person name="Takach J.E."/>
            <person name="Tanaka E."/>
            <person name="Webb J.S."/>
            <person name="Wilson E.V."/>
            <person name="Wiseman J.L."/>
            <person name="Yoshida R."/>
            <person name="Zeng Z."/>
        </authorList>
    </citation>
    <scope>NUCLEOTIDE SEQUENCE [LARGE SCALE GENOMIC DNA]</scope>
    <source>
        <strain evidence="2 3">20.1</strain>
    </source>
</reference>